<comment type="similarity">
    <text evidence="1">Belongs to the cullin family.</text>
</comment>
<evidence type="ECO:0000313" key="3">
    <source>
        <dbReference type="EMBL" id="KAK2992003.1"/>
    </source>
</evidence>
<dbReference type="InterPro" id="IPR045093">
    <property type="entry name" value="Cullin"/>
</dbReference>
<dbReference type="Gene3D" id="1.20.1310.10">
    <property type="entry name" value="Cullin Repeats"/>
    <property type="match status" value="2"/>
</dbReference>
<dbReference type="Proteomes" id="UP001187471">
    <property type="component" value="Unassembled WGS sequence"/>
</dbReference>
<sequence length="273" mass="31781">MDYAYPHAMAKVIDFKKEWDYIQKIITKLKESLPEPKFNAEEYMLTYSYPSDAGSGCLLVLEGHGAIVICAYKLCTQMRRNDHSKELYDKYRETIEEHVNSMVLPSVKGKDGELMLRELVKGWSNHKVMVKWLSRFFTYLNRYYAERGALPKLNEVGLACFRDQVHPEFGKVRDAVIGLIGQERNGEQIDQALLKNVVDIFVEVGMGKMNYYEKNFETMMLQDSAAYYSGKASIWISEYPYPDYILKVEECLKQEMDRVSHYLHSSTEPKLLE</sequence>
<evidence type="ECO:0000313" key="4">
    <source>
        <dbReference type="Proteomes" id="UP001187471"/>
    </source>
</evidence>
<dbReference type="GO" id="GO:0006511">
    <property type="term" value="P:ubiquitin-dependent protein catabolic process"/>
    <property type="evidence" value="ECO:0007669"/>
    <property type="project" value="InterPro"/>
</dbReference>
<dbReference type="SUPFAM" id="SSF74788">
    <property type="entry name" value="Cullin repeat-like"/>
    <property type="match status" value="1"/>
</dbReference>
<organism evidence="3 4">
    <name type="scientific">Escallonia rubra</name>
    <dbReference type="NCBI Taxonomy" id="112253"/>
    <lineage>
        <taxon>Eukaryota</taxon>
        <taxon>Viridiplantae</taxon>
        <taxon>Streptophyta</taxon>
        <taxon>Embryophyta</taxon>
        <taxon>Tracheophyta</taxon>
        <taxon>Spermatophyta</taxon>
        <taxon>Magnoliopsida</taxon>
        <taxon>eudicotyledons</taxon>
        <taxon>Gunneridae</taxon>
        <taxon>Pentapetalae</taxon>
        <taxon>asterids</taxon>
        <taxon>campanulids</taxon>
        <taxon>Escalloniales</taxon>
        <taxon>Escalloniaceae</taxon>
        <taxon>Escallonia</taxon>
    </lineage>
</organism>
<dbReference type="GO" id="GO:0031625">
    <property type="term" value="F:ubiquitin protein ligase binding"/>
    <property type="evidence" value="ECO:0007669"/>
    <property type="project" value="InterPro"/>
</dbReference>
<protein>
    <recommendedName>
        <fullName evidence="2">Cullin N-terminal domain-containing protein</fullName>
    </recommendedName>
</protein>
<reference evidence="3" key="1">
    <citation type="submission" date="2022-12" db="EMBL/GenBank/DDBJ databases">
        <title>Draft genome assemblies for two species of Escallonia (Escalloniales).</title>
        <authorList>
            <person name="Chanderbali A."/>
            <person name="Dervinis C."/>
            <person name="Anghel I."/>
            <person name="Soltis D."/>
            <person name="Soltis P."/>
            <person name="Zapata F."/>
        </authorList>
    </citation>
    <scope>NUCLEOTIDE SEQUENCE</scope>
    <source>
        <strain evidence="3">UCBG92.1500</strain>
        <tissue evidence="3">Leaf</tissue>
    </source>
</reference>
<gene>
    <name evidence="3" type="ORF">RJ640_014864</name>
</gene>
<proteinExistence type="inferred from homology"/>
<dbReference type="PANTHER" id="PTHR11932">
    <property type="entry name" value="CULLIN"/>
    <property type="match status" value="1"/>
</dbReference>
<comment type="caution">
    <text evidence="3">The sequence shown here is derived from an EMBL/GenBank/DDBJ whole genome shotgun (WGS) entry which is preliminary data.</text>
</comment>
<keyword evidence="4" id="KW-1185">Reference proteome</keyword>
<dbReference type="FunFam" id="1.20.1310.10:FF:000001">
    <property type="entry name" value="Cullin 3"/>
    <property type="match status" value="1"/>
</dbReference>
<dbReference type="EMBL" id="JAVXUO010000446">
    <property type="protein sequence ID" value="KAK2992003.1"/>
    <property type="molecule type" value="Genomic_DNA"/>
</dbReference>
<evidence type="ECO:0000259" key="2">
    <source>
        <dbReference type="Pfam" id="PF00888"/>
    </source>
</evidence>
<dbReference type="InterPro" id="IPR016159">
    <property type="entry name" value="Cullin_repeat-like_dom_sf"/>
</dbReference>
<dbReference type="InterPro" id="IPR001373">
    <property type="entry name" value="Cullin_N"/>
</dbReference>
<accession>A0AA88RWC4</accession>
<feature type="domain" description="Cullin N-terminal" evidence="2">
    <location>
        <begin position="71"/>
        <end position="272"/>
    </location>
</feature>
<dbReference type="Pfam" id="PF00888">
    <property type="entry name" value="Cullin"/>
    <property type="match status" value="1"/>
</dbReference>
<dbReference type="AlphaFoldDB" id="A0AA88RWC4"/>
<evidence type="ECO:0000256" key="1">
    <source>
        <dbReference type="ARBA" id="ARBA00006019"/>
    </source>
</evidence>
<feature type="non-terminal residue" evidence="3">
    <location>
        <position position="273"/>
    </location>
</feature>
<name>A0AA88RWC4_9ASTE</name>